<protein>
    <submittedName>
        <fullName evidence="10">Acyl-[acyl-carrier-protein] thioesterase</fullName>
    </submittedName>
</protein>
<evidence type="ECO:0000256" key="6">
    <source>
        <dbReference type="ARBA" id="ARBA00023098"/>
    </source>
</evidence>
<dbReference type="GO" id="GO:0000036">
    <property type="term" value="F:acyl carrier activity"/>
    <property type="evidence" value="ECO:0007669"/>
    <property type="project" value="TreeGrafter"/>
</dbReference>
<keyword evidence="5" id="KW-0809">Transit peptide</keyword>
<gene>
    <name evidence="10" type="ORF">DXC44_15880</name>
</gene>
<sequence length="251" mass="29047">MSLNVGSYKFLAESSQMDFAGRLMLNHLGNQLLNAAGIHAEECGFGMNFLNKNHYTWVLSRLALECSEYPTQNEWFYIDTWLENVMNFFSKRNFIIRNMNGKIIGYARSVWSMIDMSSRNPVNLANLGDGIIYDYLAAEQECPIDGPSKINIKAKTPVQSSSVQYTDVDINGHCNSMHYIERMLNLISIDLLKTRRIKRFEISYHSEALYGDLLDNYYELDISDNKHLFEIRKHLTNEVTCKAKFFFGEIE</sequence>
<evidence type="ECO:0000259" key="8">
    <source>
        <dbReference type="Pfam" id="PF01643"/>
    </source>
</evidence>
<dbReference type="PANTHER" id="PTHR31727">
    <property type="entry name" value="OLEOYL-ACYL CARRIER PROTEIN THIOESTERASE 1, CHLOROPLASTIC"/>
    <property type="match status" value="1"/>
</dbReference>
<dbReference type="RefSeq" id="WP_117678371.1">
    <property type="nucleotide sequence ID" value="NZ_JAKKXL010000016.1"/>
</dbReference>
<dbReference type="InterPro" id="IPR029069">
    <property type="entry name" value="HotDog_dom_sf"/>
</dbReference>
<comment type="similarity">
    <text evidence="1">Belongs to the acyl-ACP thioesterase family.</text>
</comment>
<evidence type="ECO:0000256" key="2">
    <source>
        <dbReference type="ARBA" id="ARBA00022516"/>
    </source>
</evidence>
<dbReference type="EMBL" id="QSSN01000021">
    <property type="protein sequence ID" value="RGL83970.1"/>
    <property type="molecule type" value="Genomic_DNA"/>
</dbReference>
<proteinExistence type="inferred from homology"/>
<evidence type="ECO:0000313" key="10">
    <source>
        <dbReference type="EMBL" id="RGL83970.1"/>
    </source>
</evidence>
<dbReference type="SUPFAM" id="SSF54637">
    <property type="entry name" value="Thioesterase/thiol ester dehydrase-isomerase"/>
    <property type="match status" value="2"/>
</dbReference>
<organism evidence="10 11">
    <name type="scientific">Phocaeicola vulgatus</name>
    <name type="common">Bacteroides vulgatus</name>
    <dbReference type="NCBI Taxonomy" id="821"/>
    <lineage>
        <taxon>Bacteria</taxon>
        <taxon>Pseudomonadati</taxon>
        <taxon>Bacteroidota</taxon>
        <taxon>Bacteroidia</taxon>
        <taxon>Bacteroidales</taxon>
        <taxon>Bacteroidaceae</taxon>
        <taxon>Phocaeicola</taxon>
    </lineage>
</organism>
<dbReference type="InterPro" id="IPR002864">
    <property type="entry name" value="Acyl-ACP_thioesterase_NHD"/>
</dbReference>
<keyword evidence="7" id="KW-0275">Fatty acid biosynthesis</keyword>
<evidence type="ECO:0000256" key="5">
    <source>
        <dbReference type="ARBA" id="ARBA00022946"/>
    </source>
</evidence>
<keyword evidence="2" id="KW-0444">Lipid biosynthesis</keyword>
<dbReference type="Pfam" id="PF01643">
    <property type="entry name" value="Acyl-ACP_TE"/>
    <property type="match status" value="1"/>
</dbReference>
<dbReference type="GO" id="GO:0016297">
    <property type="term" value="F:fatty acyl-[ACP] hydrolase activity"/>
    <property type="evidence" value="ECO:0007669"/>
    <property type="project" value="InterPro"/>
</dbReference>
<dbReference type="AlphaFoldDB" id="A0A396AJP2"/>
<evidence type="ECO:0000256" key="4">
    <source>
        <dbReference type="ARBA" id="ARBA00022832"/>
    </source>
</evidence>
<feature type="domain" description="Acyl-ACP thioesterase-like C-terminal" evidence="9">
    <location>
        <begin position="158"/>
        <end position="232"/>
    </location>
</feature>
<dbReference type="InterPro" id="IPR045023">
    <property type="entry name" value="FATA/B"/>
</dbReference>
<evidence type="ECO:0000256" key="7">
    <source>
        <dbReference type="ARBA" id="ARBA00023160"/>
    </source>
</evidence>
<evidence type="ECO:0000256" key="1">
    <source>
        <dbReference type="ARBA" id="ARBA00006500"/>
    </source>
</evidence>
<reference evidence="10 11" key="1">
    <citation type="submission" date="2018-08" db="EMBL/GenBank/DDBJ databases">
        <title>A genome reference for cultivated species of the human gut microbiota.</title>
        <authorList>
            <person name="Zou Y."/>
            <person name="Xue W."/>
            <person name="Luo G."/>
        </authorList>
    </citation>
    <scope>NUCLEOTIDE SEQUENCE [LARGE SCALE GENOMIC DNA]</scope>
    <source>
        <strain evidence="10 11">TF05-18</strain>
    </source>
</reference>
<evidence type="ECO:0000259" key="9">
    <source>
        <dbReference type="Pfam" id="PF20791"/>
    </source>
</evidence>
<dbReference type="PANTHER" id="PTHR31727:SF6">
    <property type="entry name" value="OLEOYL-ACYL CARRIER PROTEIN THIOESTERASE 1, CHLOROPLASTIC"/>
    <property type="match status" value="1"/>
</dbReference>
<accession>A0A396AJP2</accession>
<feature type="domain" description="Acyl-ACP thioesterase N-terminal hotdog" evidence="8">
    <location>
        <begin position="9"/>
        <end position="124"/>
    </location>
</feature>
<comment type="caution">
    <text evidence="10">The sequence shown here is derived from an EMBL/GenBank/DDBJ whole genome shotgun (WGS) entry which is preliminary data.</text>
</comment>
<dbReference type="Gene3D" id="3.10.129.10">
    <property type="entry name" value="Hotdog Thioesterase"/>
    <property type="match status" value="2"/>
</dbReference>
<keyword evidence="3" id="KW-0378">Hydrolase</keyword>
<evidence type="ECO:0000256" key="3">
    <source>
        <dbReference type="ARBA" id="ARBA00022801"/>
    </source>
</evidence>
<keyword evidence="6" id="KW-0443">Lipid metabolism</keyword>
<dbReference type="InterPro" id="IPR049427">
    <property type="entry name" value="Acyl-ACP_TE_C"/>
</dbReference>
<keyword evidence="4" id="KW-0276">Fatty acid metabolism</keyword>
<evidence type="ECO:0000313" key="11">
    <source>
        <dbReference type="Proteomes" id="UP000261278"/>
    </source>
</evidence>
<name>A0A396AJP2_PHOVU</name>
<dbReference type="Pfam" id="PF20791">
    <property type="entry name" value="Acyl-ACP_TE_C"/>
    <property type="match status" value="1"/>
</dbReference>
<dbReference type="Proteomes" id="UP000261278">
    <property type="component" value="Unassembled WGS sequence"/>
</dbReference>